<evidence type="ECO:0000256" key="1">
    <source>
        <dbReference type="SAM" id="MobiDB-lite"/>
    </source>
</evidence>
<keyword evidence="3" id="KW-1185">Reference proteome</keyword>
<gene>
    <name evidence="2" type="ORF">SI7747_UN021816</name>
</gene>
<evidence type="ECO:0000313" key="2">
    <source>
        <dbReference type="EMBL" id="CAA6675474.1"/>
    </source>
</evidence>
<dbReference type="InterPro" id="IPR009439">
    <property type="entry name" value="RCC_reductase"/>
</dbReference>
<accession>A0ABN7EDV7</accession>
<sequence>MVARISHPYLTVPVQLRRSSATSSSPPPAPSSLRRVTKPAKLSFKTAAAGSAASADGGAAGGQGPAMDFPYLSPAHRDLMLDLLSDTESRLGPHLLPSSVPPDVLSFQSDSGNCKGSLDIRHGADGSKRCSSFLTGDGIFYFLSAGGFDPAVVAALRAALRVLDITTLFAYLRPESDAPHLLVEFIQNGPDSLVLFIDLLPRRDLVLHADYLDHFYQQSSLEKTRQGLESAAEVAPYRSSSLYIRSVLSPTAIAVGINCGAEGARPLEELMRELVAGAAKEVIGVWLDRCALAEREVTEGDRTGLVARDDLIKRKTVEIDLSANLPRLFGQQVASRVVGAIQKAFGI</sequence>
<protein>
    <recommendedName>
        <fullName evidence="4">Red chlorophyll catabolite reductase</fullName>
    </recommendedName>
</protein>
<name>A0ABN7EDV7_SPIIN</name>
<proteinExistence type="predicted"/>
<dbReference type="Pfam" id="PF06405">
    <property type="entry name" value="RCC_reductase"/>
    <property type="match status" value="1"/>
</dbReference>
<dbReference type="Gene3D" id="3.40.1500.20">
    <property type="match status" value="1"/>
</dbReference>
<feature type="region of interest" description="Disordered" evidence="1">
    <location>
        <begin position="16"/>
        <end position="37"/>
    </location>
</feature>
<comment type="caution">
    <text evidence="2">The sequence shown here is derived from an EMBL/GenBank/DDBJ whole genome shotgun (WGS) entry which is preliminary data.</text>
</comment>
<reference evidence="3" key="1">
    <citation type="journal article" date="2020" name="Sci. Rep.">
        <title>Chromosome-scale genome assembly for the duckweed Spirodela intermedia, integrating cytogenetic maps, PacBio and Oxford Nanopore libraries.</title>
        <authorList>
            <person name="Hoang P.T.N."/>
            <person name="Fiebig A."/>
            <person name="Novak P."/>
            <person name="Macas J."/>
            <person name="Cao H.X."/>
            <person name="Stepanenko A."/>
            <person name="Chen G."/>
            <person name="Borisjuk N."/>
            <person name="Scholz U."/>
            <person name="Schubert I."/>
        </authorList>
    </citation>
    <scope>NUCLEOTIDE SEQUENCE [LARGE SCALE GENOMIC DNA]</scope>
</reference>
<evidence type="ECO:0000313" key="3">
    <source>
        <dbReference type="Proteomes" id="UP001189122"/>
    </source>
</evidence>
<dbReference type="PANTHER" id="PTHR34685:SF2">
    <property type="entry name" value="RED CHLOROPHYLL CATABOLITE REDUCTASE, CHLOROPLASTIC"/>
    <property type="match status" value="1"/>
</dbReference>
<dbReference type="Proteomes" id="UP001189122">
    <property type="component" value="Unassembled WGS sequence"/>
</dbReference>
<organism evidence="2 3">
    <name type="scientific">Spirodela intermedia</name>
    <name type="common">Intermediate duckweed</name>
    <dbReference type="NCBI Taxonomy" id="51605"/>
    <lineage>
        <taxon>Eukaryota</taxon>
        <taxon>Viridiplantae</taxon>
        <taxon>Streptophyta</taxon>
        <taxon>Embryophyta</taxon>
        <taxon>Tracheophyta</taxon>
        <taxon>Spermatophyta</taxon>
        <taxon>Magnoliopsida</taxon>
        <taxon>Liliopsida</taxon>
        <taxon>Araceae</taxon>
        <taxon>Lemnoideae</taxon>
        <taxon>Spirodela</taxon>
    </lineage>
</organism>
<dbReference type="EMBL" id="CACRZD030000326">
    <property type="protein sequence ID" value="CAA6675474.1"/>
    <property type="molecule type" value="Genomic_DNA"/>
</dbReference>
<evidence type="ECO:0008006" key="4">
    <source>
        <dbReference type="Google" id="ProtNLM"/>
    </source>
</evidence>
<dbReference type="PANTHER" id="PTHR34685">
    <property type="entry name" value="RED CHLOROPHYLL CATABOLITE REDUCTASE, CHLOROPLASTIC"/>
    <property type="match status" value="1"/>
</dbReference>